<evidence type="ECO:0000259" key="2">
    <source>
        <dbReference type="PROSITE" id="PS51819"/>
    </source>
</evidence>
<dbReference type="InterPro" id="IPR037523">
    <property type="entry name" value="VOC_core"/>
</dbReference>
<dbReference type="GO" id="GO:0046491">
    <property type="term" value="P:L-methylmalonyl-CoA metabolic process"/>
    <property type="evidence" value="ECO:0007669"/>
    <property type="project" value="TreeGrafter"/>
</dbReference>
<dbReference type="PANTHER" id="PTHR43048">
    <property type="entry name" value="METHYLMALONYL-COA EPIMERASE"/>
    <property type="match status" value="1"/>
</dbReference>
<reference evidence="4" key="1">
    <citation type="submission" date="2016-08" db="EMBL/GenBank/DDBJ databases">
        <authorList>
            <person name="Varghese N."/>
            <person name="Submissions Spin"/>
        </authorList>
    </citation>
    <scope>NUCLEOTIDE SEQUENCE [LARGE SCALE GENOMIC DNA]</scope>
    <source>
        <strain evidence="4">HAMBI 2971</strain>
    </source>
</reference>
<dbReference type="STRING" id="411945.GA0061102_103743"/>
<keyword evidence="1" id="KW-0479">Metal-binding</keyword>
<dbReference type="GO" id="GO:0051213">
    <property type="term" value="F:dioxygenase activity"/>
    <property type="evidence" value="ECO:0007669"/>
    <property type="project" value="UniProtKB-KW"/>
</dbReference>
<keyword evidence="3" id="KW-0223">Dioxygenase</keyword>
<evidence type="ECO:0000256" key="1">
    <source>
        <dbReference type="ARBA" id="ARBA00022723"/>
    </source>
</evidence>
<dbReference type="PROSITE" id="PS51819">
    <property type="entry name" value="VOC"/>
    <property type="match status" value="1"/>
</dbReference>
<dbReference type="GO" id="GO:0046872">
    <property type="term" value="F:metal ion binding"/>
    <property type="evidence" value="ECO:0007669"/>
    <property type="project" value="UniProtKB-KW"/>
</dbReference>
<dbReference type="Gene3D" id="3.10.180.10">
    <property type="entry name" value="2,3-Dihydroxybiphenyl 1,2-Dioxygenase, domain 1"/>
    <property type="match status" value="1"/>
</dbReference>
<evidence type="ECO:0000313" key="3">
    <source>
        <dbReference type="EMBL" id="SCB42518.1"/>
    </source>
</evidence>
<accession>A0A1C3WRD8</accession>
<name>A0A1C3WRD8_9HYPH</name>
<dbReference type="EMBL" id="FMAH01000037">
    <property type="protein sequence ID" value="SCB42518.1"/>
    <property type="molecule type" value="Genomic_DNA"/>
</dbReference>
<proteinExistence type="predicted"/>
<feature type="domain" description="VOC" evidence="2">
    <location>
        <begin position="9"/>
        <end position="150"/>
    </location>
</feature>
<gene>
    <name evidence="3" type="ORF">GA0061102_103743</name>
</gene>
<dbReference type="RefSeq" id="WP_159432202.1">
    <property type="nucleotide sequence ID" value="NZ_FMAH01000037.1"/>
</dbReference>
<sequence length="155" mass="16655">MRNDASGICVHHVGITVTSLETSLRFWIDILGFELVGRDELQDSDFVRDVTGVYDGSIALAMLAKGPHVVELLEYKTALGRKALAFQACDSGATHLGLLVKDIDALLCVAATHDWVAFGSPQVVANGPWAGRRVVYLKGPDNVLIELVEPGPGED</sequence>
<protein>
    <submittedName>
        <fullName evidence="3">Catechol 2,3-dioxygenase</fullName>
    </submittedName>
</protein>
<dbReference type="GO" id="GO:0004493">
    <property type="term" value="F:methylmalonyl-CoA epimerase activity"/>
    <property type="evidence" value="ECO:0007669"/>
    <property type="project" value="TreeGrafter"/>
</dbReference>
<evidence type="ECO:0000313" key="4">
    <source>
        <dbReference type="Proteomes" id="UP000199435"/>
    </source>
</evidence>
<keyword evidence="4" id="KW-1185">Reference proteome</keyword>
<dbReference type="InterPro" id="IPR051785">
    <property type="entry name" value="MMCE/EMCE_epimerase"/>
</dbReference>
<dbReference type="InterPro" id="IPR029068">
    <property type="entry name" value="Glyas_Bleomycin-R_OHBP_Dase"/>
</dbReference>
<dbReference type="Proteomes" id="UP000199435">
    <property type="component" value="Unassembled WGS sequence"/>
</dbReference>
<dbReference type="OrthoDB" id="2613830at2"/>
<dbReference type="PANTHER" id="PTHR43048:SF3">
    <property type="entry name" value="METHYLMALONYL-COA EPIMERASE, MITOCHONDRIAL"/>
    <property type="match status" value="1"/>
</dbReference>
<keyword evidence="3" id="KW-0560">Oxidoreductase</keyword>
<dbReference type="Pfam" id="PF13669">
    <property type="entry name" value="Glyoxalase_4"/>
    <property type="match status" value="1"/>
</dbReference>
<dbReference type="SUPFAM" id="SSF54593">
    <property type="entry name" value="Glyoxalase/Bleomycin resistance protein/Dihydroxybiphenyl dioxygenase"/>
    <property type="match status" value="1"/>
</dbReference>
<organism evidence="3 4">
    <name type="scientific">Rhizobium miluonense</name>
    <dbReference type="NCBI Taxonomy" id="411945"/>
    <lineage>
        <taxon>Bacteria</taxon>
        <taxon>Pseudomonadati</taxon>
        <taxon>Pseudomonadota</taxon>
        <taxon>Alphaproteobacteria</taxon>
        <taxon>Hyphomicrobiales</taxon>
        <taxon>Rhizobiaceae</taxon>
        <taxon>Rhizobium/Agrobacterium group</taxon>
        <taxon>Rhizobium</taxon>
    </lineage>
</organism>
<dbReference type="AlphaFoldDB" id="A0A1C3WRD8"/>